<sequence length="300" mass="33506">MKKLVFYVSTWSICCAVLLSSCAQETAPPPTQPINQAEVEVQPQIVQLKNLKNPQGTTLAQRFHVPQGFQRVQTQEGTFQHYLQHLPLKPDGTKVRYHNGQAKDDAAYHAVVDYDLGRENLQQCADGVMRLRAEYLYANGQADAISFHFVSGFKANFSTWSTGKGIKVSGNQVSWVPNRKNDDSYASFQRYLSVVYAYANTYSLEDELTPIDNADMQIGDVFIQGGFPGHAIIVVDMAHNPATGEKLYMLAQSYMPAQDIQILRSPGALEGYKNNPWYSLSDGGVATPEWTFQSNALHTW</sequence>
<dbReference type="EMBL" id="CP011388">
    <property type="protein sequence ID" value="ANE46449.1"/>
    <property type="molecule type" value="Genomic_DNA"/>
</dbReference>
<protein>
    <recommendedName>
        <fullName evidence="4">DUF4846 domain-containing protein</fullName>
    </recommendedName>
</protein>
<dbReference type="Pfam" id="PF16138">
    <property type="entry name" value="DUF4846"/>
    <property type="match status" value="1"/>
</dbReference>
<dbReference type="InterPro" id="IPR032315">
    <property type="entry name" value="DUF4846"/>
</dbReference>
<feature type="chain" id="PRO_5008000787" description="DUF4846 domain-containing protein" evidence="1">
    <location>
        <begin position="24"/>
        <end position="300"/>
    </location>
</feature>
<evidence type="ECO:0000256" key="1">
    <source>
        <dbReference type="SAM" id="SignalP"/>
    </source>
</evidence>
<dbReference type="STRING" id="1178515.SY83_09375"/>
<evidence type="ECO:0000313" key="2">
    <source>
        <dbReference type="EMBL" id="ANE46449.1"/>
    </source>
</evidence>
<dbReference type="AlphaFoldDB" id="A0A172THB5"/>
<dbReference type="PROSITE" id="PS51257">
    <property type="entry name" value="PROKAR_LIPOPROTEIN"/>
    <property type="match status" value="1"/>
</dbReference>
<keyword evidence="3" id="KW-1185">Reference proteome</keyword>
<reference evidence="2 3" key="1">
    <citation type="submission" date="2015-01" db="EMBL/GenBank/DDBJ databases">
        <title>Paenibacillus swuensis/DY6/whole genome sequencing.</title>
        <authorList>
            <person name="Kim M.K."/>
            <person name="Srinivasan S."/>
            <person name="Lee J.-J."/>
        </authorList>
    </citation>
    <scope>NUCLEOTIDE SEQUENCE [LARGE SCALE GENOMIC DNA]</scope>
    <source>
        <strain evidence="2 3">DY6</strain>
    </source>
</reference>
<gene>
    <name evidence="2" type="ORF">SY83_09375</name>
</gene>
<evidence type="ECO:0008006" key="4">
    <source>
        <dbReference type="Google" id="ProtNLM"/>
    </source>
</evidence>
<dbReference type="PATRIC" id="fig|1178515.4.peg.1873"/>
<dbReference type="Proteomes" id="UP000076927">
    <property type="component" value="Chromosome"/>
</dbReference>
<feature type="signal peptide" evidence="1">
    <location>
        <begin position="1"/>
        <end position="23"/>
    </location>
</feature>
<name>A0A172THB5_9BACL</name>
<organism evidence="2 3">
    <name type="scientific">Paenibacillus swuensis</name>
    <dbReference type="NCBI Taxonomy" id="1178515"/>
    <lineage>
        <taxon>Bacteria</taxon>
        <taxon>Bacillati</taxon>
        <taxon>Bacillota</taxon>
        <taxon>Bacilli</taxon>
        <taxon>Bacillales</taxon>
        <taxon>Paenibacillaceae</taxon>
        <taxon>Paenibacillus</taxon>
    </lineage>
</organism>
<proteinExistence type="predicted"/>
<keyword evidence="1" id="KW-0732">Signal</keyword>
<accession>A0A172THB5</accession>
<dbReference type="KEGG" id="pswu:SY83_09375"/>
<evidence type="ECO:0000313" key="3">
    <source>
        <dbReference type="Proteomes" id="UP000076927"/>
    </source>
</evidence>